<keyword evidence="6 10" id="KW-0863">Zinc-finger</keyword>
<feature type="compositionally biased region" description="Polar residues" evidence="11">
    <location>
        <begin position="1"/>
        <end position="10"/>
    </location>
</feature>
<feature type="region of interest" description="Disordered" evidence="11">
    <location>
        <begin position="1"/>
        <end position="22"/>
    </location>
</feature>
<dbReference type="GO" id="GO:0061665">
    <property type="term" value="F:SUMO ligase activity"/>
    <property type="evidence" value="ECO:0007669"/>
    <property type="project" value="TreeGrafter"/>
</dbReference>
<evidence type="ECO:0000256" key="3">
    <source>
        <dbReference type="ARBA" id="ARBA00008212"/>
    </source>
</evidence>
<dbReference type="GO" id="GO:0008270">
    <property type="term" value="F:zinc ion binding"/>
    <property type="evidence" value="ECO:0007669"/>
    <property type="project" value="UniProtKB-KW"/>
</dbReference>
<proteinExistence type="inferred from homology"/>
<evidence type="ECO:0000256" key="10">
    <source>
        <dbReference type="PROSITE-ProRule" id="PRU00452"/>
    </source>
</evidence>
<protein>
    <recommendedName>
        <fullName evidence="12">SP-RING-type domain-containing protein</fullName>
    </recommendedName>
</protein>
<comment type="similarity">
    <text evidence="3">Belongs to the NSE2 family.</text>
</comment>
<feature type="compositionally biased region" description="Acidic residues" evidence="11">
    <location>
        <begin position="171"/>
        <end position="183"/>
    </location>
</feature>
<dbReference type="PANTHER" id="PTHR21330">
    <property type="entry name" value="E3 SUMO-PROTEIN LIGASE NSE2"/>
    <property type="match status" value="1"/>
</dbReference>
<dbReference type="GO" id="GO:0000724">
    <property type="term" value="P:double-strand break repair via homologous recombination"/>
    <property type="evidence" value="ECO:0007669"/>
    <property type="project" value="InterPro"/>
</dbReference>
<feature type="region of interest" description="Disordered" evidence="11">
    <location>
        <begin position="364"/>
        <end position="384"/>
    </location>
</feature>
<evidence type="ECO:0000313" key="14">
    <source>
        <dbReference type="Proteomes" id="UP000698800"/>
    </source>
</evidence>
<evidence type="ECO:0000256" key="4">
    <source>
        <dbReference type="ARBA" id="ARBA00022679"/>
    </source>
</evidence>
<feature type="region of interest" description="Disordered" evidence="11">
    <location>
        <begin position="406"/>
        <end position="454"/>
    </location>
</feature>
<gene>
    <name evidence="13" type="ORF">FGG08_005374</name>
</gene>
<sequence>MPAQARTSNAARARAEIPPYQPHEYPITTAQARQIESLSQSHSFAKLKKHLQDANDTISTMAGDINDRSMIMQETHKRRRARRAEQGLDDDENEEERVQEVGEYKETAERMTDEMEVITRDIIDSSERVKATENTLKDLAGNTVIGPRASQARINGHRRRRLRGSISSGSDDSEYGGSQDEDPAENHPRPLEMLQKTLSQHKTQYESQSLRARYANHNNYIGFKRVVHDSRNPDDNAPPLPNSSTWFPSEERSSGVAVSRTRRGPPAPAENGDDDDIEIEGERISLTCPLTLLLFKDPVSSKKCPHSFERNAILPMIENSEARIGGFRRGEGERAVKCPVCEQMITVNDLYSDKVLLRRIKRHEHGAGGSDGEGEGGPGGTQLEEISEDFGEDIDGFDDRGRISAARRSIAPKVKAERAKAGRVSATSSRPQVEYNSSGAVTLDLGEEEDDGSE</sequence>
<evidence type="ECO:0000256" key="5">
    <source>
        <dbReference type="ARBA" id="ARBA00022723"/>
    </source>
</evidence>
<feature type="compositionally biased region" description="Gly residues" evidence="11">
    <location>
        <begin position="367"/>
        <end position="380"/>
    </location>
</feature>
<evidence type="ECO:0000256" key="8">
    <source>
        <dbReference type="ARBA" id="ARBA00022833"/>
    </source>
</evidence>
<evidence type="ECO:0000259" key="12">
    <source>
        <dbReference type="PROSITE" id="PS51044"/>
    </source>
</evidence>
<keyword evidence="14" id="KW-1185">Reference proteome</keyword>
<dbReference type="Pfam" id="PF11789">
    <property type="entry name" value="zf-Nse"/>
    <property type="match status" value="1"/>
</dbReference>
<dbReference type="GO" id="GO:0030915">
    <property type="term" value="C:Smc5-Smc6 complex"/>
    <property type="evidence" value="ECO:0007669"/>
    <property type="project" value="InterPro"/>
</dbReference>
<feature type="region of interest" description="Disordered" evidence="11">
    <location>
        <begin position="142"/>
        <end position="188"/>
    </location>
</feature>
<dbReference type="InterPro" id="IPR013083">
    <property type="entry name" value="Znf_RING/FYVE/PHD"/>
</dbReference>
<keyword evidence="5" id="KW-0479">Metal-binding</keyword>
<feature type="domain" description="SP-RING-type" evidence="12">
    <location>
        <begin position="273"/>
        <end position="365"/>
    </location>
</feature>
<keyword evidence="7" id="KW-0833">Ubl conjugation pathway</keyword>
<dbReference type="EMBL" id="JAGHQL010000126">
    <property type="protein sequence ID" value="KAH0538013.1"/>
    <property type="molecule type" value="Genomic_DNA"/>
</dbReference>
<evidence type="ECO:0000256" key="6">
    <source>
        <dbReference type="ARBA" id="ARBA00022771"/>
    </source>
</evidence>
<feature type="compositionally biased region" description="Acidic residues" evidence="11">
    <location>
        <begin position="445"/>
        <end position="454"/>
    </location>
</feature>
<keyword evidence="9" id="KW-0539">Nucleus</keyword>
<evidence type="ECO:0000256" key="11">
    <source>
        <dbReference type="SAM" id="MobiDB-lite"/>
    </source>
</evidence>
<dbReference type="InterPro" id="IPR026846">
    <property type="entry name" value="Nse2(Mms21)"/>
</dbReference>
<dbReference type="AlphaFoldDB" id="A0A9P8I5L2"/>
<evidence type="ECO:0000256" key="9">
    <source>
        <dbReference type="ARBA" id="ARBA00023242"/>
    </source>
</evidence>
<name>A0A9P8I5L2_9PEZI</name>
<dbReference type="Proteomes" id="UP000698800">
    <property type="component" value="Unassembled WGS sequence"/>
</dbReference>
<dbReference type="CDD" id="cd16651">
    <property type="entry name" value="SPL-RING_NSE2"/>
    <property type="match status" value="1"/>
</dbReference>
<dbReference type="SUPFAM" id="SSF57850">
    <property type="entry name" value="RING/U-box"/>
    <property type="match status" value="1"/>
</dbReference>
<feature type="compositionally biased region" description="Polar residues" evidence="11">
    <location>
        <begin position="425"/>
        <end position="440"/>
    </location>
</feature>
<keyword evidence="4" id="KW-0808">Transferase</keyword>
<feature type="region of interest" description="Disordered" evidence="11">
    <location>
        <begin position="228"/>
        <end position="275"/>
    </location>
</feature>
<dbReference type="PANTHER" id="PTHR21330:SF1">
    <property type="entry name" value="E3 SUMO-PROTEIN LIGASE NSE2"/>
    <property type="match status" value="1"/>
</dbReference>
<dbReference type="OrthoDB" id="756301at2759"/>
<accession>A0A9P8I5L2</accession>
<evidence type="ECO:0000256" key="2">
    <source>
        <dbReference type="ARBA" id="ARBA00004718"/>
    </source>
</evidence>
<evidence type="ECO:0000256" key="7">
    <source>
        <dbReference type="ARBA" id="ARBA00022786"/>
    </source>
</evidence>
<dbReference type="InterPro" id="IPR004181">
    <property type="entry name" value="Znf_MIZ"/>
</dbReference>
<evidence type="ECO:0000256" key="1">
    <source>
        <dbReference type="ARBA" id="ARBA00004123"/>
    </source>
</evidence>
<reference evidence="13" key="1">
    <citation type="submission" date="2021-03" db="EMBL/GenBank/DDBJ databases">
        <title>Comparative genomics and phylogenomic investigation of the class Geoglossomycetes provide insights into ecological specialization and systematics.</title>
        <authorList>
            <person name="Melie T."/>
            <person name="Pirro S."/>
            <person name="Miller A.N."/>
            <person name="Quandt A."/>
        </authorList>
    </citation>
    <scope>NUCLEOTIDE SEQUENCE</scope>
    <source>
        <strain evidence="13">GBOQ0MN5Z8</strain>
    </source>
</reference>
<dbReference type="GO" id="GO:0016925">
    <property type="term" value="P:protein sumoylation"/>
    <property type="evidence" value="ECO:0007669"/>
    <property type="project" value="TreeGrafter"/>
</dbReference>
<dbReference type="GO" id="GO:0005634">
    <property type="term" value="C:nucleus"/>
    <property type="evidence" value="ECO:0007669"/>
    <property type="project" value="UniProtKB-SubCell"/>
</dbReference>
<dbReference type="PROSITE" id="PS51044">
    <property type="entry name" value="ZF_SP_RING"/>
    <property type="match status" value="1"/>
</dbReference>
<comment type="pathway">
    <text evidence="2">Protein modification; protein sumoylation.</text>
</comment>
<evidence type="ECO:0000313" key="13">
    <source>
        <dbReference type="EMBL" id="KAH0538013.1"/>
    </source>
</evidence>
<dbReference type="Gene3D" id="3.30.40.10">
    <property type="entry name" value="Zinc/RING finger domain, C3HC4 (zinc finger)"/>
    <property type="match status" value="1"/>
</dbReference>
<comment type="caution">
    <text evidence="13">The sequence shown here is derived from an EMBL/GenBank/DDBJ whole genome shotgun (WGS) entry which is preliminary data.</text>
</comment>
<organism evidence="13 14">
    <name type="scientific">Glutinoglossum americanum</name>
    <dbReference type="NCBI Taxonomy" id="1670608"/>
    <lineage>
        <taxon>Eukaryota</taxon>
        <taxon>Fungi</taxon>
        <taxon>Dikarya</taxon>
        <taxon>Ascomycota</taxon>
        <taxon>Pezizomycotina</taxon>
        <taxon>Geoglossomycetes</taxon>
        <taxon>Geoglossales</taxon>
        <taxon>Geoglossaceae</taxon>
        <taxon>Glutinoglossum</taxon>
    </lineage>
</organism>
<feature type="region of interest" description="Disordered" evidence="11">
    <location>
        <begin position="75"/>
        <end position="101"/>
    </location>
</feature>
<comment type="subcellular location">
    <subcellularLocation>
        <location evidence="1">Nucleus</location>
    </subcellularLocation>
</comment>
<keyword evidence="8" id="KW-0862">Zinc</keyword>